<protein>
    <submittedName>
        <fullName evidence="3">Uncharacterized protein</fullName>
    </submittedName>
</protein>
<name>A0A414QG14_9FIRM</name>
<reference evidence="4 5" key="1">
    <citation type="submission" date="2018-08" db="EMBL/GenBank/DDBJ databases">
        <title>A genome reference for cultivated species of the human gut microbiota.</title>
        <authorList>
            <person name="Zou Y."/>
            <person name="Xue W."/>
            <person name="Luo G."/>
        </authorList>
    </citation>
    <scope>NUCLEOTIDE SEQUENCE [LARGE SCALE GENOMIC DNA]</scope>
    <source>
        <strain evidence="2 5">AF21-25</strain>
        <strain evidence="3 4">AM23-7AC</strain>
    </source>
</reference>
<comment type="caution">
    <text evidence="3">The sequence shown here is derived from an EMBL/GenBank/DDBJ whole genome shotgun (WGS) entry which is preliminary data.</text>
</comment>
<dbReference type="Proteomes" id="UP000285981">
    <property type="component" value="Unassembled WGS sequence"/>
</dbReference>
<evidence type="ECO:0000313" key="2">
    <source>
        <dbReference type="EMBL" id="RGS72593.1"/>
    </source>
</evidence>
<dbReference type="EMBL" id="QRHN01000004">
    <property type="protein sequence ID" value="RHF79733.1"/>
    <property type="molecule type" value="Genomic_DNA"/>
</dbReference>
<organism evidence="3 4">
    <name type="scientific">Dorea formicigenerans</name>
    <dbReference type="NCBI Taxonomy" id="39486"/>
    <lineage>
        <taxon>Bacteria</taxon>
        <taxon>Bacillati</taxon>
        <taxon>Bacillota</taxon>
        <taxon>Clostridia</taxon>
        <taxon>Lachnospirales</taxon>
        <taxon>Lachnospiraceae</taxon>
        <taxon>Dorea</taxon>
    </lineage>
</organism>
<feature type="compositionally biased region" description="Basic and acidic residues" evidence="1">
    <location>
        <begin position="243"/>
        <end position="265"/>
    </location>
</feature>
<dbReference type="EMBL" id="QRVU01000009">
    <property type="protein sequence ID" value="RGS72593.1"/>
    <property type="molecule type" value="Genomic_DNA"/>
</dbReference>
<proteinExistence type="predicted"/>
<sequence>MGIDWEEILDVEGADMAEVYNENIPEEDSKYYGLVVENHYSESGDTVGAYIYSIMWHFNQAVASWCYRGLTHVLEGNPDDPYHELEDKTCDELIEECIKLSQDAKHAKSALRDAEQNLDTLLDYLDQFVVYSCNANRSDRSELESQLEYEEESMRYDEMHEKYEAMTHEELMKKHIEISWIADAAKFFSQLIEWYYIKGLVVDLKNYFRDAQNLKDLIEKYKKPEPETLEMIKPRSKKIGRKSRSDWEAERKAQEAKREEERKFFQEFGEEDELPL</sequence>
<accession>A0A414QG14</accession>
<evidence type="ECO:0000313" key="5">
    <source>
        <dbReference type="Proteomes" id="UP000285981"/>
    </source>
</evidence>
<evidence type="ECO:0000313" key="3">
    <source>
        <dbReference type="EMBL" id="RHF79733.1"/>
    </source>
</evidence>
<dbReference type="Proteomes" id="UP000285666">
    <property type="component" value="Unassembled WGS sequence"/>
</dbReference>
<feature type="region of interest" description="Disordered" evidence="1">
    <location>
        <begin position="232"/>
        <end position="276"/>
    </location>
</feature>
<dbReference type="RefSeq" id="WP_118236813.1">
    <property type="nucleotide sequence ID" value="NZ_QRHN01000004.1"/>
</dbReference>
<evidence type="ECO:0000256" key="1">
    <source>
        <dbReference type="SAM" id="MobiDB-lite"/>
    </source>
</evidence>
<gene>
    <name evidence="3" type="ORF">DW658_04815</name>
    <name evidence="2" type="ORF">DWX78_03035</name>
</gene>
<evidence type="ECO:0000313" key="4">
    <source>
        <dbReference type="Proteomes" id="UP000285666"/>
    </source>
</evidence>
<dbReference type="AlphaFoldDB" id="A0A414QG14"/>